<dbReference type="EMBL" id="CASHTH010000083">
    <property type="protein sequence ID" value="CAI7990782.1"/>
    <property type="molecule type" value="Genomic_DNA"/>
</dbReference>
<evidence type="ECO:0000313" key="1">
    <source>
        <dbReference type="EMBL" id="CAI7990782.1"/>
    </source>
</evidence>
<name>A0AA35QTI3_GEOBA</name>
<evidence type="ECO:0000313" key="2">
    <source>
        <dbReference type="Proteomes" id="UP001174909"/>
    </source>
</evidence>
<sequence length="55" mass="6157">MTMCISDQMRYNLPSEYGVKLGTGSWGSQVFSMPTTSNTRPGCTTLTIRVSCQWF</sequence>
<proteinExistence type="predicted"/>
<dbReference type="AlphaFoldDB" id="A0AA35QTI3"/>
<reference evidence="1" key="1">
    <citation type="submission" date="2023-03" db="EMBL/GenBank/DDBJ databases">
        <authorList>
            <person name="Steffen K."/>
            <person name="Cardenas P."/>
        </authorList>
    </citation>
    <scope>NUCLEOTIDE SEQUENCE</scope>
</reference>
<accession>A0AA35QTI3</accession>
<organism evidence="1 2">
    <name type="scientific">Geodia barretti</name>
    <name type="common">Barrett's horny sponge</name>
    <dbReference type="NCBI Taxonomy" id="519541"/>
    <lineage>
        <taxon>Eukaryota</taxon>
        <taxon>Metazoa</taxon>
        <taxon>Porifera</taxon>
        <taxon>Demospongiae</taxon>
        <taxon>Heteroscleromorpha</taxon>
        <taxon>Tetractinellida</taxon>
        <taxon>Astrophorina</taxon>
        <taxon>Geodiidae</taxon>
        <taxon>Geodia</taxon>
    </lineage>
</organism>
<keyword evidence="2" id="KW-1185">Reference proteome</keyword>
<dbReference type="Proteomes" id="UP001174909">
    <property type="component" value="Unassembled WGS sequence"/>
</dbReference>
<protein>
    <submittedName>
        <fullName evidence="1">Uncharacterized protein</fullName>
    </submittedName>
</protein>
<gene>
    <name evidence="1" type="ORF">GBAR_LOCUS545</name>
</gene>
<comment type="caution">
    <text evidence="1">The sequence shown here is derived from an EMBL/GenBank/DDBJ whole genome shotgun (WGS) entry which is preliminary data.</text>
</comment>